<keyword evidence="2" id="KW-1185">Reference proteome</keyword>
<dbReference type="InterPro" id="IPR007197">
    <property type="entry name" value="rSAM"/>
</dbReference>
<dbReference type="KEGG" id="aiq:Azoinq_13355"/>
<dbReference type="CDD" id="cd01335">
    <property type="entry name" value="Radical_SAM"/>
    <property type="match status" value="1"/>
</dbReference>
<dbReference type="AlphaFoldDB" id="A0A975XUH1"/>
<dbReference type="Proteomes" id="UP000683428">
    <property type="component" value="Chromosome"/>
</dbReference>
<evidence type="ECO:0000313" key="2">
    <source>
        <dbReference type="Proteomes" id="UP000683428"/>
    </source>
</evidence>
<sequence>MRDTPHALSTTDHSRDSAGLTYVYPVLSRRAGGVSVGINLNTNNACNWACVYCQVPDLTRGGPPPVDLERLEQELDGFFQEAVHGDYLQQAAPPEFRKLVDVAFSGNGEPTSAAEFTPALARVYGVMERFGLRESLPVRLITNGSLIHKAEVQEGLAWLGRHQGEVWFKVDQATEEGAARVNATRQNPRHTLDNLRCCAALAPTWVQTCAFAWDGQPTLSGTELEAYLALLVQVKDLIRGVLLYGIARPPQQTAQLSHLERLAPEQMESIAQAIKKLGIPVRMTP</sequence>
<organism evidence="1 2">
    <name type="scientific">Azospira inquinata</name>
    <dbReference type="NCBI Taxonomy" id="2785627"/>
    <lineage>
        <taxon>Bacteria</taxon>
        <taxon>Pseudomonadati</taxon>
        <taxon>Pseudomonadota</taxon>
        <taxon>Betaproteobacteria</taxon>
        <taxon>Rhodocyclales</taxon>
        <taxon>Rhodocyclaceae</taxon>
        <taxon>Azospira</taxon>
    </lineage>
</organism>
<evidence type="ECO:0000313" key="1">
    <source>
        <dbReference type="EMBL" id="QWT48796.1"/>
    </source>
</evidence>
<dbReference type="SFLD" id="SFLDS00029">
    <property type="entry name" value="Radical_SAM"/>
    <property type="match status" value="1"/>
</dbReference>
<name>A0A975XUH1_9RHOO</name>
<proteinExistence type="predicted"/>
<reference evidence="1" key="1">
    <citation type="submission" date="2020-11" db="EMBL/GenBank/DDBJ databases">
        <title>Azospira inquinata sp. nov.</title>
        <authorList>
            <person name="Moe W.M."/>
            <person name="Mikes M.C."/>
        </authorList>
    </citation>
    <scope>NUCLEOTIDE SEQUENCE</scope>
    <source>
        <strain evidence="1">Azo-3</strain>
    </source>
</reference>
<gene>
    <name evidence="1" type="ORF">Azoinq_13355</name>
</gene>
<accession>A0A975XUH1</accession>
<dbReference type="RefSeq" id="WP_216128407.1">
    <property type="nucleotide sequence ID" value="NZ_CP064782.1"/>
</dbReference>
<dbReference type="EMBL" id="CP064782">
    <property type="protein sequence ID" value="QWT48796.1"/>
    <property type="molecule type" value="Genomic_DNA"/>
</dbReference>
<protein>
    <submittedName>
        <fullName evidence="1">Radical SAM protein</fullName>
    </submittedName>
</protein>